<reference evidence="1 2" key="1">
    <citation type="submission" date="2024-09" db="EMBL/GenBank/DDBJ databases">
        <authorList>
            <consortium name="All-Russian atlas of soil microorganisms"/>
            <consortium name="as a basis for the search for new antimicrobial producers and enzymes with unique properties"/>
            <person name="Sokolova E.A."/>
            <person name="Voronina E.N."/>
        </authorList>
    </citation>
    <scope>NUCLEOTIDE SEQUENCE [LARGE SCALE GENOMIC DNA]</scope>
    <source>
        <strain evidence="1 2">AF-22b-331.1</strain>
    </source>
</reference>
<gene>
    <name evidence="1" type="ORF">ACEU0G_002702</name>
</gene>
<sequence>MPHDSTPHPQAAADSRRPLAVLVAQFRYYTENRLLDFRYTLTNDGAAPLAVFDRGSLDTSLDAVGPTGKVARPTIRIENGDVTLDFPAQPTGTPDARLLALELTPKGRVQVEAWETLPGADAVKRVRLCIPVAPMSDGQFEGAINGKDGPVRIATAIPRTQLLCSDWVDIEHGAADWTG</sequence>
<accession>A0ABW7CUS8</accession>
<keyword evidence="2" id="KW-1185">Reference proteome</keyword>
<proteinExistence type="predicted"/>
<comment type="caution">
    <text evidence="1">The sequence shown here is derived from an EMBL/GenBank/DDBJ whole genome shotgun (WGS) entry which is preliminary data.</text>
</comment>
<evidence type="ECO:0000313" key="2">
    <source>
        <dbReference type="Proteomes" id="UP001605261"/>
    </source>
</evidence>
<evidence type="ECO:0000313" key="1">
    <source>
        <dbReference type="EMBL" id="MFG6108710.1"/>
    </source>
</evidence>
<organism evidence="1 2">
    <name type="scientific">Stenotrophomonas nematodicola</name>
    <dbReference type="NCBI Taxonomy" id="2656746"/>
    <lineage>
        <taxon>Bacteria</taxon>
        <taxon>Pseudomonadati</taxon>
        <taxon>Pseudomonadota</taxon>
        <taxon>Gammaproteobacteria</taxon>
        <taxon>Lysobacterales</taxon>
        <taxon>Lysobacteraceae</taxon>
        <taxon>Stenotrophomonas</taxon>
    </lineage>
</organism>
<protein>
    <submittedName>
        <fullName evidence="1">Uncharacterized protein</fullName>
    </submittedName>
</protein>
<dbReference type="Proteomes" id="UP001605261">
    <property type="component" value="Unassembled WGS sequence"/>
</dbReference>
<dbReference type="EMBL" id="JBHGCJ010000003">
    <property type="protein sequence ID" value="MFG6108710.1"/>
    <property type="molecule type" value="Genomic_DNA"/>
</dbReference>
<dbReference type="RefSeq" id="WP_394162040.1">
    <property type="nucleotide sequence ID" value="NZ_JBHGCJ010000003.1"/>
</dbReference>
<name>A0ABW7CUS8_9GAMM</name>